<dbReference type="Pfam" id="PF01975">
    <property type="entry name" value="SurE"/>
    <property type="match status" value="1"/>
</dbReference>
<keyword evidence="3" id="KW-0479">Metal-binding</keyword>
<evidence type="ECO:0000313" key="7">
    <source>
        <dbReference type="EMBL" id="GAI54129.1"/>
    </source>
</evidence>
<accession>X1REW6</accession>
<dbReference type="NCBIfam" id="TIGR00087">
    <property type="entry name" value="surE"/>
    <property type="match status" value="1"/>
</dbReference>
<dbReference type="InterPro" id="IPR036523">
    <property type="entry name" value="SurE-like_sf"/>
</dbReference>
<dbReference type="AlphaFoldDB" id="X1REW6"/>
<keyword evidence="2" id="KW-0963">Cytoplasm</keyword>
<dbReference type="Gene3D" id="3.40.1210.10">
    <property type="entry name" value="Survival protein SurE-like phosphatase/nucleotidase"/>
    <property type="match status" value="1"/>
</dbReference>
<feature type="domain" description="Survival protein SurE-like phosphatase/nucleotidase" evidence="6">
    <location>
        <begin position="1"/>
        <end position="120"/>
    </location>
</feature>
<dbReference type="GO" id="GO:0008254">
    <property type="term" value="F:3'-nucleotidase activity"/>
    <property type="evidence" value="ECO:0007669"/>
    <property type="project" value="TreeGrafter"/>
</dbReference>
<keyword evidence="4" id="KW-0547">Nucleotide-binding</keyword>
<feature type="non-terminal residue" evidence="7">
    <location>
        <position position="1"/>
    </location>
</feature>
<evidence type="ECO:0000256" key="4">
    <source>
        <dbReference type="ARBA" id="ARBA00022741"/>
    </source>
</evidence>
<dbReference type="GO" id="GO:0004309">
    <property type="term" value="F:exopolyphosphatase activity"/>
    <property type="evidence" value="ECO:0007669"/>
    <property type="project" value="TreeGrafter"/>
</dbReference>
<dbReference type="InterPro" id="IPR002828">
    <property type="entry name" value="SurE-like_Pase/nucleotidase"/>
</dbReference>
<dbReference type="GO" id="GO:0000166">
    <property type="term" value="F:nucleotide binding"/>
    <property type="evidence" value="ECO:0007669"/>
    <property type="project" value="UniProtKB-KW"/>
</dbReference>
<gene>
    <name evidence="7" type="ORF">S06H3_60042</name>
</gene>
<evidence type="ECO:0000256" key="2">
    <source>
        <dbReference type="ARBA" id="ARBA00022490"/>
    </source>
</evidence>
<sequence>YSVEGTPSDSVILALGKLAKSKIDLVISGINQGLNLGDDAHISGTVGAALQGYLHGFPALAVSAVQGDPMDTAAKLAALLAKRIASDSLLSNIFLNVNLPDLPIAKIGGVQITRLARQSHSDTVEEGDDGRRKYYWLVRQKTNKVTDEKTDIGAIEQGNISITPLHTNLSNKPSPPILNNLCSDLLQELQKC</sequence>
<name>X1REW6_9ZZZZ</name>
<dbReference type="EMBL" id="BARV01039111">
    <property type="protein sequence ID" value="GAI54129.1"/>
    <property type="molecule type" value="Genomic_DNA"/>
</dbReference>
<evidence type="ECO:0000256" key="5">
    <source>
        <dbReference type="ARBA" id="ARBA00022801"/>
    </source>
</evidence>
<dbReference type="SUPFAM" id="SSF64167">
    <property type="entry name" value="SurE-like"/>
    <property type="match status" value="1"/>
</dbReference>
<dbReference type="PANTHER" id="PTHR30457">
    <property type="entry name" value="5'-NUCLEOTIDASE SURE"/>
    <property type="match status" value="1"/>
</dbReference>
<comment type="similarity">
    <text evidence="1">Belongs to the SurE nucleotidase family.</text>
</comment>
<reference evidence="7" key="1">
    <citation type="journal article" date="2014" name="Front. Microbiol.">
        <title>High frequency of phylogenetically diverse reductive dehalogenase-homologous genes in deep subseafloor sedimentary metagenomes.</title>
        <authorList>
            <person name="Kawai M."/>
            <person name="Futagami T."/>
            <person name="Toyoda A."/>
            <person name="Takaki Y."/>
            <person name="Nishi S."/>
            <person name="Hori S."/>
            <person name="Arai W."/>
            <person name="Tsubouchi T."/>
            <person name="Morono Y."/>
            <person name="Uchiyama I."/>
            <person name="Ito T."/>
            <person name="Fujiyama A."/>
            <person name="Inagaki F."/>
            <person name="Takami H."/>
        </authorList>
    </citation>
    <scope>NUCLEOTIDE SEQUENCE</scope>
    <source>
        <strain evidence="7">Expedition CK06-06</strain>
    </source>
</reference>
<feature type="non-terminal residue" evidence="7">
    <location>
        <position position="192"/>
    </location>
</feature>
<protein>
    <recommendedName>
        <fullName evidence="6">Survival protein SurE-like phosphatase/nucleotidase domain-containing protein</fullName>
    </recommendedName>
</protein>
<organism evidence="7">
    <name type="scientific">marine sediment metagenome</name>
    <dbReference type="NCBI Taxonomy" id="412755"/>
    <lineage>
        <taxon>unclassified sequences</taxon>
        <taxon>metagenomes</taxon>
        <taxon>ecological metagenomes</taxon>
    </lineage>
</organism>
<keyword evidence="5" id="KW-0378">Hydrolase</keyword>
<evidence type="ECO:0000256" key="1">
    <source>
        <dbReference type="ARBA" id="ARBA00011062"/>
    </source>
</evidence>
<evidence type="ECO:0000259" key="6">
    <source>
        <dbReference type="Pfam" id="PF01975"/>
    </source>
</evidence>
<dbReference type="InterPro" id="IPR030048">
    <property type="entry name" value="SurE"/>
</dbReference>
<dbReference type="GO" id="GO:0008253">
    <property type="term" value="F:5'-nucleotidase activity"/>
    <property type="evidence" value="ECO:0007669"/>
    <property type="project" value="TreeGrafter"/>
</dbReference>
<dbReference type="PANTHER" id="PTHR30457:SF12">
    <property type="entry name" value="5'_3'-NUCLEOTIDASE SURE"/>
    <property type="match status" value="1"/>
</dbReference>
<dbReference type="GO" id="GO:0046872">
    <property type="term" value="F:metal ion binding"/>
    <property type="evidence" value="ECO:0007669"/>
    <property type="project" value="UniProtKB-KW"/>
</dbReference>
<comment type="caution">
    <text evidence="7">The sequence shown here is derived from an EMBL/GenBank/DDBJ whole genome shotgun (WGS) entry which is preliminary data.</text>
</comment>
<evidence type="ECO:0000256" key="3">
    <source>
        <dbReference type="ARBA" id="ARBA00022723"/>
    </source>
</evidence>
<proteinExistence type="inferred from homology"/>